<dbReference type="Proteomes" id="UP000271256">
    <property type="component" value="Unassembled WGS sequence"/>
</dbReference>
<dbReference type="InterPro" id="IPR055247">
    <property type="entry name" value="InsJ-like_HTH"/>
</dbReference>
<gene>
    <name evidence="2" type="ORF">D7024_10465</name>
</gene>
<evidence type="ECO:0000313" key="2">
    <source>
        <dbReference type="EMBL" id="RKO67343.1"/>
    </source>
</evidence>
<protein>
    <submittedName>
        <fullName evidence="2">Helix-turn-helix domain-containing protein</fullName>
    </submittedName>
</protein>
<sequence>MERGDIFLSAKEVKRVFVMEQVLSGKLTVRQAAQLLGLSERQVKRLKGGMQKEGVAFLAHKNRGRKPGHAVPKSVCDKADYLLERRV</sequence>
<organism evidence="2 3">
    <name type="scientific">Desulfofundulus salinus</name>
    <dbReference type="NCBI Taxonomy" id="2419843"/>
    <lineage>
        <taxon>Bacteria</taxon>
        <taxon>Bacillati</taxon>
        <taxon>Bacillota</taxon>
        <taxon>Clostridia</taxon>
        <taxon>Eubacteriales</taxon>
        <taxon>Peptococcaceae</taxon>
        <taxon>Desulfofundulus</taxon>
    </lineage>
</organism>
<dbReference type="AlphaFoldDB" id="A0A494WWM0"/>
<name>A0A494WWM0_9FIRM</name>
<dbReference type="EMBL" id="RBWE01000001">
    <property type="protein sequence ID" value="RKO67343.1"/>
    <property type="molecule type" value="Genomic_DNA"/>
</dbReference>
<comment type="caution">
    <text evidence="2">The sequence shown here is derived from an EMBL/GenBank/DDBJ whole genome shotgun (WGS) entry which is preliminary data.</text>
</comment>
<dbReference type="OrthoDB" id="9794201at2"/>
<proteinExistence type="predicted"/>
<dbReference type="Pfam" id="PF13518">
    <property type="entry name" value="HTH_28"/>
    <property type="match status" value="1"/>
</dbReference>
<evidence type="ECO:0000259" key="1">
    <source>
        <dbReference type="Pfam" id="PF13518"/>
    </source>
</evidence>
<evidence type="ECO:0000313" key="3">
    <source>
        <dbReference type="Proteomes" id="UP000271256"/>
    </source>
</evidence>
<feature type="domain" description="Insertion element IS150 protein InsJ-like helix-turn-helix" evidence="1">
    <location>
        <begin position="14"/>
        <end position="66"/>
    </location>
</feature>
<reference evidence="2 3" key="1">
    <citation type="submission" date="2018-10" db="EMBL/GenBank/DDBJ databases">
        <authorList>
            <person name="Grouzdev D.S."/>
            <person name="Krutkina M.S."/>
            <person name="Tourova T.P."/>
            <person name="Nazina T.N."/>
        </authorList>
    </citation>
    <scope>NUCLEOTIDE SEQUENCE [LARGE SCALE GENOMIC DNA]</scope>
    <source>
        <strain evidence="2 3">435</strain>
    </source>
</reference>
<keyword evidence="3" id="KW-1185">Reference proteome</keyword>
<accession>A0A494WWM0</accession>